<dbReference type="Proteomes" id="UP000005753">
    <property type="component" value="Chromosome"/>
</dbReference>
<name>I5AX96_EUBC6</name>
<protein>
    <submittedName>
        <fullName evidence="4">Molecular chaperone (Small heat shock protein)</fullName>
    </submittedName>
</protein>
<keyword evidence="5" id="KW-1185">Reference proteome</keyword>
<reference evidence="4 5" key="1">
    <citation type="submission" date="2010-08" db="EMBL/GenBank/DDBJ databases">
        <authorList>
            <consortium name="US DOE Joint Genome Institute (JGI-PGF)"/>
            <person name="Lucas S."/>
            <person name="Copeland A."/>
            <person name="Lapidus A."/>
            <person name="Cheng J.-F."/>
            <person name="Bruce D."/>
            <person name="Goodwin L."/>
            <person name="Pitluck S."/>
            <person name="Land M.L."/>
            <person name="Hauser L."/>
            <person name="Chang Y.-J."/>
            <person name="Anderson I.J."/>
            <person name="Johnson E."/>
            <person name="Mulhopadhyay B."/>
            <person name="Kyrpides N."/>
            <person name="Woyke T.J."/>
        </authorList>
    </citation>
    <scope>NUCLEOTIDE SEQUENCE [LARGE SCALE GENOMIC DNA]</scope>
    <source>
        <strain evidence="4 5">6</strain>
    </source>
</reference>
<dbReference type="CDD" id="cd06471">
    <property type="entry name" value="ACD_LpsHSP_like"/>
    <property type="match status" value="1"/>
</dbReference>
<dbReference type="Gene3D" id="2.60.40.790">
    <property type="match status" value="1"/>
</dbReference>
<dbReference type="InterPro" id="IPR008978">
    <property type="entry name" value="HSP20-like_chaperone"/>
</dbReference>
<dbReference type="STRING" id="633697.EubceDRAFT1_2717"/>
<keyword evidence="4" id="KW-0346">Stress response</keyword>
<dbReference type="EMBL" id="CM001487">
    <property type="protein sequence ID" value="EIM58419.1"/>
    <property type="molecule type" value="Genomic_DNA"/>
</dbReference>
<accession>I5AX96</accession>
<feature type="domain" description="SHSP" evidence="3">
    <location>
        <begin position="33"/>
        <end position="150"/>
    </location>
</feature>
<sequence length="150" mass="17193">MMMYLPSLFGETMDDMLDVFDDDFFDRKNPVFGHRAGNLMKTDIRDQKDHYELDIDLPGCKKEDVTLSLDQGYLNIAAQKGLSKDEKDADGRMIRRERYAGSMARSFYVGDALTEDEISARFENGVLKISVPKTEKKEELPHKKYIAIDG</sequence>
<dbReference type="AlphaFoldDB" id="I5AX96"/>
<gene>
    <name evidence="4" type="ORF">EubceDRAFT1_2717</name>
</gene>
<evidence type="ECO:0000313" key="5">
    <source>
        <dbReference type="Proteomes" id="UP000005753"/>
    </source>
</evidence>
<reference evidence="4 5" key="2">
    <citation type="submission" date="2012-02" db="EMBL/GenBank/DDBJ databases">
        <title>Improved High-Quality Draft sequence of Eubacterium cellulosolvens 6.</title>
        <authorList>
            <consortium name="US DOE Joint Genome Institute"/>
            <person name="Lucas S."/>
            <person name="Han J."/>
            <person name="Lapidus A."/>
            <person name="Cheng J.-F."/>
            <person name="Goodwin L."/>
            <person name="Pitluck S."/>
            <person name="Peters L."/>
            <person name="Mikhailova N."/>
            <person name="Gu W."/>
            <person name="Detter J.C."/>
            <person name="Han C."/>
            <person name="Tapia R."/>
            <person name="Land M."/>
            <person name="Hauser L."/>
            <person name="Kyrpides N."/>
            <person name="Ivanova N."/>
            <person name="Pagani I."/>
            <person name="Johnson E."/>
            <person name="Mukhopadhyay B."/>
            <person name="Anderson I."/>
            <person name="Woyke T."/>
        </authorList>
    </citation>
    <scope>NUCLEOTIDE SEQUENCE [LARGE SCALE GENOMIC DNA]</scope>
    <source>
        <strain evidence="4 5">6</strain>
    </source>
</reference>
<dbReference type="SUPFAM" id="SSF49764">
    <property type="entry name" value="HSP20-like chaperones"/>
    <property type="match status" value="1"/>
</dbReference>
<dbReference type="HOGENOM" id="CLU_046737_8_0_9"/>
<proteinExistence type="inferred from homology"/>
<evidence type="ECO:0000256" key="2">
    <source>
        <dbReference type="RuleBase" id="RU003616"/>
    </source>
</evidence>
<evidence type="ECO:0000259" key="3">
    <source>
        <dbReference type="PROSITE" id="PS01031"/>
    </source>
</evidence>
<dbReference type="PANTHER" id="PTHR11527">
    <property type="entry name" value="HEAT-SHOCK PROTEIN 20 FAMILY MEMBER"/>
    <property type="match status" value="1"/>
</dbReference>
<dbReference type="Pfam" id="PF00011">
    <property type="entry name" value="HSP20"/>
    <property type="match status" value="1"/>
</dbReference>
<organism evidence="4 5">
    <name type="scientific">Eubacterium cellulosolvens (strain ATCC 43171 / JCM 9499 / 6)</name>
    <name type="common">Cillobacterium cellulosolvens</name>
    <dbReference type="NCBI Taxonomy" id="633697"/>
    <lineage>
        <taxon>Bacteria</taxon>
        <taxon>Bacillati</taxon>
        <taxon>Bacillota</taxon>
        <taxon>Clostridia</taxon>
        <taxon>Eubacteriales</taxon>
        <taxon>Eubacteriaceae</taxon>
        <taxon>Eubacterium</taxon>
    </lineage>
</organism>
<dbReference type="InterPro" id="IPR031107">
    <property type="entry name" value="Small_HSP"/>
</dbReference>
<comment type="similarity">
    <text evidence="1 2">Belongs to the small heat shock protein (HSP20) family.</text>
</comment>
<dbReference type="InterPro" id="IPR002068">
    <property type="entry name" value="A-crystallin/Hsp20_dom"/>
</dbReference>
<dbReference type="PROSITE" id="PS01031">
    <property type="entry name" value="SHSP"/>
    <property type="match status" value="1"/>
</dbReference>
<dbReference type="eggNOG" id="COG0071">
    <property type="taxonomic scope" value="Bacteria"/>
</dbReference>
<evidence type="ECO:0000256" key="1">
    <source>
        <dbReference type="PROSITE-ProRule" id="PRU00285"/>
    </source>
</evidence>
<evidence type="ECO:0000313" key="4">
    <source>
        <dbReference type="EMBL" id="EIM58419.1"/>
    </source>
</evidence>